<feature type="transmembrane region" description="Helical" evidence="7">
    <location>
        <begin position="125"/>
        <end position="152"/>
    </location>
</feature>
<evidence type="ECO:0000256" key="3">
    <source>
        <dbReference type="ARBA" id="ARBA00022475"/>
    </source>
</evidence>
<evidence type="ECO:0000256" key="6">
    <source>
        <dbReference type="ARBA" id="ARBA00023136"/>
    </source>
</evidence>
<dbReference type="PROSITE" id="PS50928">
    <property type="entry name" value="ABC_TM1"/>
    <property type="match status" value="1"/>
</dbReference>
<gene>
    <name evidence="9" type="ORF">Q9295_15275</name>
</gene>
<dbReference type="PANTHER" id="PTHR43386:SF25">
    <property type="entry name" value="PEPTIDE ABC TRANSPORTER PERMEASE PROTEIN"/>
    <property type="match status" value="1"/>
</dbReference>
<dbReference type="RefSeq" id="WP_306681446.1">
    <property type="nucleotide sequence ID" value="NZ_JAVDBT010000016.1"/>
</dbReference>
<keyword evidence="3" id="KW-1003">Cell membrane</keyword>
<comment type="caution">
    <text evidence="9">The sequence shown here is derived from an EMBL/GenBank/DDBJ whole genome shotgun (WGS) entry which is preliminary data.</text>
</comment>
<comment type="similarity">
    <text evidence="7">Belongs to the binding-protein-dependent transport system permease family.</text>
</comment>
<feature type="transmembrane region" description="Helical" evidence="7">
    <location>
        <begin position="20"/>
        <end position="37"/>
    </location>
</feature>
<keyword evidence="10" id="KW-1185">Reference proteome</keyword>
<evidence type="ECO:0000313" key="9">
    <source>
        <dbReference type="EMBL" id="MDQ2067737.1"/>
    </source>
</evidence>
<dbReference type="CDD" id="cd06261">
    <property type="entry name" value="TM_PBP2"/>
    <property type="match status" value="1"/>
</dbReference>
<evidence type="ECO:0000259" key="8">
    <source>
        <dbReference type="PROSITE" id="PS50928"/>
    </source>
</evidence>
<sequence>MTTLLLPRRRRLPFRLTPSAALGVAIILFYAVLAVFAPQLAPYGEAEIVGSQFELWSEAFPLGTDNLGRDVLSRLIYGARNTIGITLTATFLAFVIGTGFGLWAAGKGGAVDRFLSTAVNVFMSIPLLIFALLLLALFGTSLVSLVVIVALLEATRVYRVVRAVAMNVMVSDYVEVARVRGEGLLWILWSEVLPNIRISLFAELGLRFCFIFLLISGLSFLGLGIQPPAADWGSMVKEYSALIAYGDITPLLPAGAIATLSISVNLVVDWLVRSRTQR</sequence>
<keyword evidence="2 7" id="KW-0813">Transport</keyword>
<dbReference type="Pfam" id="PF00528">
    <property type="entry name" value="BPD_transp_1"/>
    <property type="match status" value="1"/>
</dbReference>
<dbReference type="Proteomes" id="UP001239680">
    <property type="component" value="Unassembled WGS sequence"/>
</dbReference>
<feature type="transmembrane region" description="Helical" evidence="7">
    <location>
        <begin position="83"/>
        <end position="105"/>
    </location>
</feature>
<name>A0ABU0W145_9RHOB</name>
<dbReference type="SUPFAM" id="SSF161098">
    <property type="entry name" value="MetI-like"/>
    <property type="match status" value="1"/>
</dbReference>
<keyword evidence="4 7" id="KW-0812">Transmembrane</keyword>
<evidence type="ECO:0000256" key="1">
    <source>
        <dbReference type="ARBA" id="ARBA00004651"/>
    </source>
</evidence>
<comment type="subcellular location">
    <subcellularLocation>
        <location evidence="1 7">Cell membrane</location>
        <topology evidence="1 7">Multi-pass membrane protein</topology>
    </subcellularLocation>
</comment>
<keyword evidence="6 7" id="KW-0472">Membrane</keyword>
<feature type="transmembrane region" description="Helical" evidence="7">
    <location>
        <begin position="251"/>
        <end position="272"/>
    </location>
</feature>
<dbReference type="InterPro" id="IPR035906">
    <property type="entry name" value="MetI-like_sf"/>
</dbReference>
<evidence type="ECO:0000256" key="2">
    <source>
        <dbReference type="ARBA" id="ARBA00022448"/>
    </source>
</evidence>
<organism evidence="9 10">
    <name type="scientific">Pseudogemmobacter lacusdianii</name>
    <dbReference type="NCBI Taxonomy" id="3069608"/>
    <lineage>
        <taxon>Bacteria</taxon>
        <taxon>Pseudomonadati</taxon>
        <taxon>Pseudomonadota</taxon>
        <taxon>Alphaproteobacteria</taxon>
        <taxon>Rhodobacterales</taxon>
        <taxon>Paracoccaceae</taxon>
        <taxon>Pseudogemmobacter</taxon>
    </lineage>
</organism>
<accession>A0ABU0W145</accession>
<dbReference type="InterPro" id="IPR000515">
    <property type="entry name" value="MetI-like"/>
</dbReference>
<reference evidence="9 10" key="1">
    <citation type="submission" date="2023-08" db="EMBL/GenBank/DDBJ databases">
        <title>Characterization of two Paracoccaceae strains isolated from Phycosphere and proposal of Xinfangfangia lacusdiani sp. nov.</title>
        <authorList>
            <person name="Deng Y."/>
            <person name="Zhang Y.Q."/>
        </authorList>
    </citation>
    <scope>NUCLEOTIDE SEQUENCE [LARGE SCALE GENOMIC DNA]</scope>
    <source>
        <strain evidence="9 10">CPCC 101601</strain>
    </source>
</reference>
<proteinExistence type="inferred from homology"/>
<evidence type="ECO:0000256" key="7">
    <source>
        <dbReference type="RuleBase" id="RU363032"/>
    </source>
</evidence>
<dbReference type="InterPro" id="IPR050366">
    <property type="entry name" value="BP-dependent_transpt_permease"/>
</dbReference>
<dbReference type="PANTHER" id="PTHR43386">
    <property type="entry name" value="OLIGOPEPTIDE TRANSPORT SYSTEM PERMEASE PROTEIN APPC"/>
    <property type="match status" value="1"/>
</dbReference>
<feature type="transmembrane region" description="Helical" evidence="7">
    <location>
        <begin position="204"/>
        <end position="225"/>
    </location>
</feature>
<dbReference type="Gene3D" id="1.10.3720.10">
    <property type="entry name" value="MetI-like"/>
    <property type="match status" value="1"/>
</dbReference>
<dbReference type="EMBL" id="JAVDBT010000016">
    <property type="protein sequence ID" value="MDQ2067737.1"/>
    <property type="molecule type" value="Genomic_DNA"/>
</dbReference>
<evidence type="ECO:0000313" key="10">
    <source>
        <dbReference type="Proteomes" id="UP001239680"/>
    </source>
</evidence>
<keyword evidence="5 7" id="KW-1133">Transmembrane helix</keyword>
<feature type="domain" description="ABC transmembrane type-1" evidence="8">
    <location>
        <begin position="79"/>
        <end position="272"/>
    </location>
</feature>
<evidence type="ECO:0000256" key="5">
    <source>
        <dbReference type="ARBA" id="ARBA00022989"/>
    </source>
</evidence>
<protein>
    <submittedName>
        <fullName evidence="9">ABC transporter permease</fullName>
    </submittedName>
</protein>
<evidence type="ECO:0000256" key="4">
    <source>
        <dbReference type="ARBA" id="ARBA00022692"/>
    </source>
</evidence>